<name>A0A2Z4ADM6_9BACT</name>
<dbReference type="InterPro" id="IPR015422">
    <property type="entry name" value="PyrdxlP-dep_Trfase_small"/>
</dbReference>
<dbReference type="InterPro" id="IPR005814">
    <property type="entry name" value="Aminotrans_3"/>
</dbReference>
<accession>A0A2Z4ADM6</accession>
<protein>
    <submittedName>
        <fullName evidence="6">Putative aminotransferase</fullName>
        <ecNumber evidence="6">2.6.1.-</ecNumber>
    </submittedName>
</protein>
<reference evidence="6 7" key="1">
    <citation type="submission" date="2018-06" db="EMBL/GenBank/DDBJ databases">
        <title>Draft Genome Sequence of a Novel Marine Bacterium Related to the Verrucomicrobia.</title>
        <authorList>
            <person name="Vosseberg J."/>
            <person name="Martijn J."/>
            <person name="Ettema T.J.G."/>
        </authorList>
    </citation>
    <scope>NUCLEOTIDE SEQUENCE [LARGE SCALE GENOMIC DNA]</scope>
    <source>
        <strain evidence="6">TARA_B100001123</strain>
    </source>
</reference>
<evidence type="ECO:0000256" key="5">
    <source>
        <dbReference type="RuleBase" id="RU003560"/>
    </source>
</evidence>
<comment type="cofactor">
    <cofactor evidence="1">
        <name>pyridoxal 5'-phosphate</name>
        <dbReference type="ChEBI" id="CHEBI:597326"/>
    </cofactor>
</comment>
<evidence type="ECO:0000256" key="3">
    <source>
        <dbReference type="ARBA" id="ARBA00022576"/>
    </source>
</evidence>
<comment type="similarity">
    <text evidence="2 5">Belongs to the class-III pyridoxal-phosphate-dependent aminotransferase family.</text>
</comment>
<sequence length="452" mass="49878">MKLDDRQKYLLKRTYVDYQATEDFLKNPIVVSRAEGLYYWDTEGRRYFDGIGGIFAVSLGHGHPRVVEAIKQQLDRMTFSPPMHGTSDISLDFVERVGKVSPGALNYVKPFSGGSESIEAAIKFARQYFKQSGRSSKYKFISRYQAYHGGTFGAMGASGTGKRKSSFEPHMPGFIKVHPPIYLRDRFSSWEECNRFSARLFEDAIVNEDPDTVAGIIVEPIGNTGGIVTPTDEYFQILRETCDRYDVLLIFDEIITGWGRSGAMFAAETFGTVPDIICSGKALTNGTVPMGAMMAREDMAEAFKGDPEAGLNFSHGHTFSGNALGCAAGISVIDEIVDQGLKDQARERGDYLAMKLGKLKKFGVIREIRGKGLILGVELVRDIQSMNPFPELGIALKQTALENGLILRVDPSWFALAPALVITEGEIDEMCELLEQSLEDALKRVGAASLSR</sequence>
<dbReference type="KEGG" id="mtar:DF168_00128"/>
<keyword evidence="4 5" id="KW-0663">Pyridoxal phosphate</keyword>
<dbReference type="PANTHER" id="PTHR43094:SF1">
    <property type="entry name" value="AMINOTRANSFERASE CLASS-III"/>
    <property type="match status" value="1"/>
</dbReference>
<dbReference type="Proteomes" id="UP000247465">
    <property type="component" value="Chromosome"/>
</dbReference>
<dbReference type="Pfam" id="PF00202">
    <property type="entry name" value="Aminotran_3"/>
    <property type="match status" value="1"/>
</dbReference>
<dbReference type="EMBL" id="CP029803">
    <property type="protein sequence ID" value="AWT58956.1"/>
    <property type="molecule type" value="Genomic_DNA"/>
</dbReference>
<dbReference type="AlphaFoldDB" id="A0A2Z4ADM6"/>
<evidence type="ECO:0000313" key="7">
    <source>
        <dbReference type="Proteomes" id="UP000247465"/>
    </source>
</evidence>
<gene>
    <name evidence="6" type="ORF">DF168_00128</name>
</gene>
<dbReference type="Gene3D" id="3.90.1150.10">
    <property type="entry name" value="Aspartate Aminotransferase, domain 1"/>
    <property type="match status" value="1"/>
</dbReference>
<dbReference type="InterPro" id="IPR015424">
    <property type="entry name" value="PyrdxlP-dep_Trfase"/>
</dbReference>
<dbReference type="FunFam" id="3.40.640.10:FF:000004">
    <property type="entry name" value="Acetylornithine aminotransferase"/>
    <property type="match status" value="1"/>
</dbReference>
<dbReference type="PANTHER" id="PTHR43094">
    <property type="entry name" value="AMINOTRANSFERASE"/>
    <property type="match status" value="1"/>
</dbReference>
<dbReference type="SUPFAM" id="SSF53383">
    <property type="entry name" value="PLP-dependent transferases"/>
    <property type="match status" value="1"/>
</dbReference>
<dbReference type="EC" id="2.6.1.-" evidence="6"/>
<evidence type="ECO:0000256" key="2">
    <source>
        <dbReference type="ARBA" id="ARBA00008954"/>
    </source>
</evidence>
<dbReference type="GO" id="GO:0008483">
    <property type="term" value="F:transaminase activity"/>
    <property type="evidence" value="ECO:0007669"/>
    <property type="project" value="UniProtKB-KW"/>
</dbReference>
<keyword evidence="6" id="KW-0808">Transferase</keyword>
<dbReference type="InterPro" id="IPR015421">
    <property type="entry name" value="PyrdxlP-dep_Trfase_major"/>
</dbReference>
<dbReference type="PIRSF" id="PIRSF000521">
    <property type="entry name" value="Transaminase_4ab_Lys_Orn"/>
    <property type="match status" value="1"/>
</dbReference>
<keyword evidence="3 6" id="KW-0032">Aminotransferase</keyword>
<organism evidence="6 7">
    <name type="scientific">Candidatus Moanibacter tarae</name>
    <dbReference type="NCBI Taxonomy" id="2200854"/>
    <lineage>
        <taxon>Bacteria</taxon>
        <taxon>Pseudomonadati</taxon>
        <taxon>Verrucomicrobiota</taxon>
        <taxon>Opitutia</taxon>
        <taxon>Puniceicoccales</taxon>
        <taxon>Puniceicoccales incertae sedis</taxon>
        <taxon>Candidatus Moanibacter</taxon>
    </lineage>
</organism>
<dbReference type="GO" id="GO:0030170">
    <property type="term" value="F:pyridoxal phosphate binding"/>
    <property type="evidence" value="ECO:0007669"/>
    <property type="project" value="InterPro"/>
</dbReference>
<evidence type="ECO:0000313" key="6">
    <source>
        <dbReference type="EMBL" id="AWT58956.1"/>
    </source>
</evidence>
<dbReference type="CDD" id="cd00610">
    <property type="entry name" value="OAT_like"/>
    <property type="match status" value="1"/>
</dbReference>
<proteinExistence type="inferred from homology"/>
<dbReference type="Gene3D" id="3.40.640.10">
    <property type="entry name" value="Type I PLP-dependent aspartate aminotransferase-like (Major domain)"/>
    <property type="match status" value="1"/>
</dbReference>
<evidence type="ECO:0000256" key="4">
    <source>
        <dbReference type="ARBA" id="ARBA00022898"/>
    </source>
</evidence>
<evidence type="ECO:0000256" key="1">
    <source>
        <dbReference type="ARBA" id="ARBA00001933"/>
    </source>
</evidence>